<evidence type="ECO:0000256" key="1">
    <source>
        <dbReference type="SAM" id="Phobius"/>
    </source>
</evidence>
<proteinExistence type="predicted"/>
<reference evidence="2 3" key="1">
    <citation type="submission" date="2016-12" db="EMBL/GenBank/DDBJ databases">
        <title>Isolation and genomic insights into novel planktonic Zetaproteobacteria from stratified waters of the Chesapeake Bay.</title>
        <authorList>
            <person name="McAllister S.M."/>
            <person name="Kato S."/>
            <person name="Chan C.S."/>
            <person name="Chiu B.K."/>
            <person name="Field E.K."/>
        </authorList>
    </citation>
    <scope>NUCLEOTIDE SEQUENCE [LARGE SCALE GENOMIC DNA]</scope>
    <source>
        <strain evidence="2 3">CP-5</strain>
    </source>
</reference>
<keyword evidence="1" id="KW-1133">Transmembrane helix</keyword>
<dbReference type="RefSeq" id="WP_100277821.1">
    <property type="nucleotide sequence ID" value="NZ_CP018799.1"/>
</dbReference>
<evidence type="ECO:0000313" key="3">
    <source>
        <dbReference type="Proteomes" id="UP000231701"/>
    </source>
</evidence>
<feature type="transmembrane region" description="Helical" evidence="1">
    <location>
        <begin position="69"/>
        <end position="90"/>
    </location>
</feature>
<sequence>MADLNNVSPHEQFKQEDSEVRQKIAKAHRNQTITWTLSVLLAAILFGGLAFAHLKHLATLTGMADDLSLILMTVTILVTTGYVVFIFFYFGTVRRIYHAHSVIHQRLKDQVHPDEHPKFSWHSYFRKEGTESRNSGFGVIFAITTKVAILFAAILILQFGWMHMMAVSGHELQTEHYAYLGLIDLTLFSSLVLFIVVLLAVRIGALGKRGEEHKFAKEHHPPEDPNRAR</sequence>
<accession>A0A2K8KYF0</accession>
<protein>
    <submittedName>
        <fullName evidence="2">Uncharacterized protein</fullName>
    </submittedName>
</protein>
<gene>
    <name evidence="2" type="ORF">Ga0123461_1584</name>
</gene>
<name>A0A2K8KYF0_MARES</name>
<feature type="transmembrane region" description="Helical" evidence="1">
    <location>
        <begin position="177"/>
        <end position="201"/>
    </location>
</feature>
<keyword evidence="3" id="KW-1185">Reference proteome</keyword>
<keyword evidence="1" id="KW-0472">Membrane</keyword>
<evidence type="ECO:0000313" key="2">
    <source>
        <dbReference type="EMBL" id="ATX79997.1"/>
    </source>
</evidence>
<keyword evidence="1" id="KW-0812">Transmembrane</keyword>
<dbReference type="Proteomes" id="UP000231701">
    <property type="component" value="Chromosome"/>
</dbReference>
<feature type="transmembrane region" description="Helical" evidence="1">
    <location>
        <begin position="136"/>
        <end position="157"/>
    </location>
</feature>
<dbReference type="OrthoDB" id="5292747at2"/>
<dbReference type="EMBL" id="CP018799">
    <property type="protein sequence ID" value="ATX79997.1"/>
    <property type="molecule type" value="Genomic_DNA"/>
</dbReference>
<dbReference type="KEGG" id="maes:Ga0123461_1584"/>
<dbReference type="AlphaFoldDB" id="A0A2K8KYF0"/>
<organism evidence="2 3">
    <name type="scientific">Mariprofundus aestuarium</name>
    <dbReference type="NCBI Taxonomy" id="1921086"/>
    <lineage>
        <taxon>Bacteria</taxon>
        <taxon>Pseudomonadati</taxon>
        <taxon>Pseudomonadota</taxon>
        <taxon>Candidatius Mariprofundia</taxon>
        <taxon>Mariprofundales</taxon>
        <taxon>Mariprofundaceae</taxon>
        <taxon>Mariprofundus</taxon>
    </lineage>
</organism>
<feature type="transmembrane region" description="Helical" evidence="1">
    <location>
        <begin position="33"/>
        <end position="54"/>
    </location>
</feature>